<accession>A0ABM1Q6H0</accession>
<sequence>MNMTSAFMEYWFEQGNGEEAIKCYNIVKQLVKVREATTVNTLLDLLLKYGRKTEAWSLFNEVLHSEELRDFNQDTLNIMVNECFKMGQFDQAIQTFNKVKASKLKYTLVSCYRNIITRFYERDMLLEAEQFFEELCLDRLAYPDVSIYTTMIDAYLKAGRTVDALRTSDRMVDAFLGRVAWLACL</sequence>
<feature type="repeat" description="PPR" evidence="2">
    <location>
        <begin position="144"/>
        <end position="174"/>
    </location>
</feature>
<dbReference type="PANTHER" id="PTHR47937:SF2">
    <property type="entry name" value="PENTATRICOPEPTIDE (PPR) REPEAT-CONTAINING PROTEIN, PF01535'-RELATED"/>
    <property type="match status" value="1"/>
</dbReference>
<proteinExistence type="predicted"/>
<dbReference type="PANTHER" id="PTHR47937">
    <property type="entry name" value="PLASTID TRANSCRIPTIONALLY ACTIVE CHROMOSOME 2-LIKE PROTEIN"/>
    <property type="match status" value="1"/>
</dbReference>
<evidence type="ECO:0000313" key="3">
    <source>
        <dbReference type="Proteomes" id="UP000694864"/>
    </source>
</evidence>
<gene>
    <name evidence="4" type="primary">LOC109125278</name>
</gene>
<dbReference type="Pfam" id="PF01535">
    <property type="entry name" value="PPR"/>
    <property type="match status" value="3"/>
</dbReference>
<dbReference type="InterPro" id="IPR002885">
    <property type="entry name" value="PPR_rpt"/>
</dbReference>
<evidence type="ECO:0000256" key="2">
    <source>
        <dbReference type="PROSITE-ProRule" id="PRU00708"/>
    </source>
</evidence>
<dbReference type="NCBIfam" id="TIGR00756">
    <property type="entry name" value="PPR"/>
    <property type="match status" value="2"/>
</dbReference>
<protein>
    <submittedName>
        <fullName evidence="4">Pentatricopeptide repeat-containing protein At3g60980, mitochondrial-like</fullName>
    </submittedName>
</protein>
<feature type="repeat" description="PPR" evidence="2">
    <location>
        <begin position="72"/>
        <end position="106"/>
    </location>
</feature>
<dbReference type="InterPro" id="IPR011990">
    <property type="entry name" value="TPR-like_helical_dom_sf"/>
</dbReference>
<organism evidence="3 4">
    <name type="scientific">Camelina sativa</name>
    <name type="common">False flax</name>
    <name type="synonym">Myagrum sativum</name>
    <dbReference type="NCBI Taxonomy" id="90675"/>
    <lineage>
        <taxon>Eukaryota</taxon>
        <taxon>Viridiplantae</taxon>
        <taxon>Streptophyta</taxon>
        <taxon>Embryophyta</taxon>
        <taxon>Tracheophyta</taxon>
        <taxon>Spermatophyta</taxon>
        <taxon>Magnoliopsida</taxon>
        <taxon>eudicotyledons</taxon>
        <taxon>Gunneridae</taxon>
        <taxon>Pentapetalae</taxon>
        <taxon>rosids</taxon>
        <taxon>malvids</taxon>
        <taxon>Brassicales</taxon>
        <taxon>Brassicaceae</taxon>
        <taxon>Camelineae</taxon>
        <taxon>Camelina</taxon>
    </lineage>
</organism>
<dbReference type="RefSeq" id="XP_019082358.1">
    <property type="nucleotide sequence ID" value="XM_019226813.1"/>
</dbReference>
<dbReference type="Proteomes" id="UP000694864">
    <property type="component" value="Chromosome 6"/>
</dbReference>
<dbReference type="GeneID" id="109125278"/>
<reference evidence="4" key="2">
    <citation type="submission" date="2025-08" db="UniProtKB">
        <authorList>
            <consortium name="RefSeq"/>
        </authorList>
    </citation>
    <scope>IDENTIFICATION</scope>
    <source>
        <tissue evidence="4">Leaf</tissue>
    </source>
</reference>
<dbReference type="SUPFAM" id="SSF48452">
    <property type="entry name" value="TPR-like"/>
    <property type="match status" value="1"/>
</dbReference>
<dbReference type="InterPro" id="IPR052308">
    <property type="entry name" value="PPR_domain-containing"/>
</dbReference>
<evidence type="ECO:0000313" key="4">
    <source>
        <dbReference type="RefSeq" id="XP_019082358.1"/>
    </source>
</evidence>
<keyword evidence="1" id="KW-0677">Repeat</keyword>
<name>A0ABM1Q6H0_CAMSA</name>
<dbReference type="PROSITE" id="PS51375">
    <property type="entry name" value="PPR"/>
    <property type="match status" value="2"/>
</dbReference>
<dbReference type="Gene3D" id="1.25.40.10">
    <property type="entry name" value="Tetratricopeptide repeat domain"/>
    <property type="match status" value="1"/>
</dbReference>
<evidence type="ECO:0000256" key="1">
    <source>
        <dbReference type="ARBA" id="ARBA00022737"/>
    </source>
</evidence>
<reference evidence="3" key="1">
    <citation type="journal article" date="2014" name="Nat. Commun.">
        <title>The emerging biofuel crop Camelina sativa retains a highly undifferentiated hexaploid genome structure.</title>
        <authorList>
            <person name="Kagale S."/>
            <person name="Koh C."/>
            <person name="Nixon J."/>
            <person name="Bollina V."/>
            <person name="Clarke W.E."/>
            <person name="Tuteja R."/>
            <person name="Spillane C."/>
            <person name="Robinson S.J."/>
            <person name="Links M.G."/>
            <person name="Clarke C."/>
            <person name="Higgins E.E."/>
            <person name="Huebert T."/>
            <person name="Sharpe A.G."/>
            <person name="Parkin I.A."/>
        </authorList>
    </citation>
    <scope>NUCLEOTIDE SEQUENCE [LARGE SCALE GENOMIC DNA]</scope>
    <source>
        <strain evidence="3">cv. DH55</strain>
    </source>
</reference>
<keyword evidence="3" id="KW-1185">Reference proteome</keyword>